<dbReference type="EMBL" id="LN614830">
    <property type="protein sequence ID" value="CEG62387.1"/>
    <property type="molecule type" value="Genomic_DNA"/>
</dbReference>
<dbReference type="InterPro" id="IPR007443">
    <property type="entry name" value="LpoA"/>
</dbReference>
<evidence type="ECO:0000313" key="9">
    <source>
        <dbReference type="EMBL" id="SCY01397.1"/>
    </source>
</evidence>
<evidence type="ECO:0000313" key="8">
    <source>
        <dbReference type="EMBL" id="CEG62387.1"/>
    </source>
</evidence>
<keyword evidence="1" id="KW-0732">Signal</keyword>
<evidence type="ECO:0000313" key="10">
    <source>
        <dbReference type="Proteomes" id="UP000032414"/>
    </source>
</evidence>
<dbReference type="Gene3D" id="1.25.40.650">
    <property type="match status" value="1"/>
</dbReference>
<dbReference type="SUPFAM" id="SSF53822">
    <property type="entry name" value="Periplasmic binding protein-like I"/>
    <property type="match status" value="1"/>
</dbReference>
<keyword evidence="6" id="KW-0998">Cell outer membrane</keyword>
<dbReference type="PANTHER" id="PTHR38038">
    <property type="entry name" value="PENICILLIN-BINDING PROTEIN ACTIVATOR LPOA"/>
    <property type="match status" value="1"/>
</dbReference>
<reference evidence="10" key="2">
    <citation type="submission" date="2014-09" db="EMBL/GenBank/DDBJ databases">
        <authorList>
            <person name="Gomez-Valero L."/>
        </authorList>
    </citation>
    <scope>NUCLEOTIDE SEQUENCE [LARGE SCALE GENOMIC DNA]</scope>
    <source>
        <strain evidence="10">ATCC33218</strain>
    </source>
</reference>
<keyword evidence="11" id="KW-1185">Reference proteome</keyword>
<protein>
    <submittedName>
        <fullName evidence="8">Lipoprotein</fullName>
    </submittedName>
</protein>
<keyword evidence="7 8" id="KW-0449">Lipoprotein</keyword>
<dbReference type="Proteomes" id="UP000182998">
    <property type="component" value="Unassembled WGS sequence"/>
</dbReference>
<evidence type="ECO:0000256" key="5">
    <source>
        <dbReference type="ARBA" id="ARBA00023139"/>
    </source>
</evidence>
<sequence length="599" mass="65924">MLLKSLKINFIAIIGSAILLVQCMKIPESQIHPTANKTKATAAATPYTMPATAYLALAKNQADIEKQNMLIMAAGRFIYDGQWRDGIRTLAQTSNLSPEQANAKNILLAKTDIIRDQPRSAIARLSGVHEISNLSPFYQVQYHEILASAYESVGNRAESVVERIKLERLLSDEMSQANNRRILWLTLTKLPVAELNTLAVEAPDDSELQGWMKLALISRQNQNDAQALFAQVEQWQTQYQGHPANQLLPSPLSAVKPYLHHSPKQIALLLPLSGPLAGPGGAIRDGFMAAASNSPADIRQYDTAAGNVAALYQQALSEGADYVVGPLSKADVAVVATLEHPVPTLLLNDIDVANSTNVYRFGLSPSNEARQVAVKAGKKGYRRALVIAPSGQWGDEIVAAFTSQWQSNGGVVVDKLAYGNNDDLNVAVRDLLHVSDSQAREKKIKRLLGQRIQAIPRRREDFDMIFLLAYPSKARQIMPLLRYYFAGNVPVYATSTVYAGSPNIMQDKDLDGIIFSDMPWVFAHQMANRNWPEQLNSYNRLYALGMDSYTLSTQLNQLLLFPAMGIDDKSGVLYLNRAQQIARIPAWGQFRGGVAVTTG</sequence>
<evidence type="ECO:0000313" key="11">
    <source>
        <dbReference type="Proteomes" id="UP000182998"/>
    </source>
</evidence>
<dbReference type="STRING" id="451.B6N58_14570"/>
<keyword evidence="4" id="KW-0472">Membrane</keyword>
<organism evidence="8 10">
    <name type="scientific">Legionella micdadei</name>
    <name type="common">Tatlockia micdadei</name>
    <dbReference type="NCBI Taxonomy" id="451"/>
    <lineage>
        <taxon>Bacteria</taxon>
        <taxon>Pseudomonadati</taxon>
        <taxon>Pseudomonadota</taxon>
        <taxon>Gammaproteobacteria</taxon>
        <taxon>Legionellales</taxon>
        <taxon>Legionellaceae</taxon>
        <taxon>Legionella</taxon>
    </lineage>
</organism>
<reference evidence="9 11" key="3">
    <citation type="submission" date="2016-10" db="EMBL/GenBank/DDBJ databases">
        <authorList>
            <person name="Varghese N."/>
            <person name="Submissions S."/>
        </authorList>
    </citation>
    <scope>NUCLEOTIDE SEQUENCE [LARGE SCALE GENOMIC DNA]</scope>
    <source>
        <strain evidence="9 11">ATCC 33218</strain>
    </source>
</reference>
<dbReference type="Gene3D" id="3.40.50.2300">
    <property type="match status" value="2"/>
</dbReference>
<dbReference type="GO" id="GO:0030234">
    <property type="term" value="F:enzyme regulator activity"/>
    <property type="evidence" value="ECO:0007669"/>
    <property type="project" value="TreeGrafter"/>
</dbReference>
<evidence type="ECO:0000256" key="2">
    <source>
        <dbReference type="ARBA" id="ARBA00022960"/>
    </source>
</evidence>
<dbReference type="PANTHER" id="PTHR38038:SF1">
    <property type="entry name" value="PENICILLIN-BINDING PROTEIN ACTIVATOR LPOA"/>
    <property type="match status" value="1"/>
</dbReference>
<dbReference type="InterPro" id="IPR028082">
    <property type="entry name" value="Peripla_BP_I"/>
</dbReference>
<proteinExistence type="predicted"/>
<dbReference type="Gene3D" id="1.25.40.10">
    <property type="entry name" value="Tetratricopeptide repeat domain"/>
    <property type="match status" value="1"/>
</dbReference>
<dbReference type="GO" id="GO:0008360">
    <property type="term" value="P:regulation of cell shape"/>
    <property type="evidence" value="ECO:0007669"/>
    <property type="project" value="UniProtKB-KW"/>
</dbReference>
<dbReference type="InterPro" id="IPR011990">
    <property type="entry name" value="TPR-like_helical_dom_sf"/>
</dbReference>
<dbReference type="KEGG" id="tmc:LMI_3166"/>
<dbReference type="RefSeq" id="WP_045100449.1">
    <property type="nucleotide sequence ID" value="NZ_CP020614.1"/>
</dbReference>
<evidence type="ECO:0000256" key="4">
    <source>
        <dbReference type="ARBA" id="ARBA00023136"/>
    </source>
</evidence>
<gene>
    <name evidence="8" type="ORF">LMI_3166</name>
    <name evidence="9" type="ORF">SAMN02982997_00609</name>
</gene>
<reference evidence="8" key="1">
    <citation type="submission" date="2014-09" db="EMBL/GenBank/DDBJ databases">
        <authorList>
            <person name="GOMEZ-VALERO Laura"/>
        </authorList>
    </citation>
    <scope>NUCLEOTIDE SEQUENCE</scope>
    <source>
        <strain evidence="8">ATCC33218</strain>
    </source>
</reference>
<evidence type="ECO:0000256" key="3">
    <source>
        <dbReference type="ARBA" id="ARBA00022984"/>
    </source>
</evidence>
<dbReference type="HOGENOM" id="CLU_026091_2_1_6"/>
<keyword evidence="5" id="KW-0564">Palmitate</keyword>
<dbReference type="AlphaFoldDB" id="A0A098GK68"/>
<dbReference type="CDD" id="cd06339">
    <property type="entry name" value="PBP1_YraM_LppC_lipoprotein-like"/>
    <property type="match status" value="1"/>
</dbReference>
<keyword evidence="2" id="KW-0133">Cell shape</keyword>
<dbReference type="GO" id="GO:0031241">
    <property type="term" value="C:periplasmic side of cell outer membrane"/>
    <property type="evidence" value="ECO:0007669"/>
    <property type="project" value="TreeGrafter"/>
</dbReference>
<dbReference type="GO" id="GO:0009252">
    <property type="term" value="P:peptidoglycan biosynthetic process"/>
    <property type="evidence" value="ECO:0007669"/>
    <property type="project" value="UniProtKB-KW"/>
</dbReference>
<dbReference type="PATRIC" id="fig|451.8.peg.963"/>
<keyword evidence="3" id="KW-0573">Peptidoglycan synthesis</keyword>
<evidence type="ECO:0000256" key="7">
    <source>
        <dbReference type="ARBA" id="ARBA00023288"/>
    </source>
</evidence>
<dbReference type="Proteomes" id="UP000032414">
    <property type="component" value="Chromosome I"/>
</dbReference>
<dbReference type="OrthoDB" id="6708821at2"/>
<name>A0A098GK68_LEGMI</name>
<accession>A0A098GK68</accession>
<evidence type="ECO:0000256" key="6">
    <source>
        <dbReference type="ARBA" id="ARBA00023237"/>
    </source>
</evidence>
<evidence type="ECO:0000256" key="1">
    <source>
        <dbReference type="ARBA" id="ARBA00022729"/>
    </source>
</evidence>
<dbReference type="EMBL" id="FMVN01000003">
    <property type="protein sequence ID" value="SCY01397.1"/>
    <property type="molecule type" value="Genomic_DNA"/>
</dbReference>
<dbReference type="Pfam" id="PF04348">
    <property type="entry name" value="LppC"/>
    <property type="match status" value="1"/>
</dbReference>